<gene>
    <name evidence="1" type="ORF">METZ01_LOCUS165948</name>
</gene>
<reference evidence="1" key="1">
    <citation type="submission" date="2018-05" db="EMBL/GenBank/DDBJ databases">
        <authorList>
            <person name="Lanie J.A."/>
            <person name="Ng W.-L."/>
            <person name="Kazmierczak K.M."/>
            <person name="Andrzejewski T.M."/>
            <person name="Davidsen T.M."/>
            <person name="Wayne K.J."/>
            <person name="Tettelin H."/>
            <person name="Glass J.I."/>
            <person name="Rusch D."/>
            <person name="Podicherti R."/>
            <person name="Tsui H.-C.T."/>
            <person name="Winkler M.E."/>
        </authorList>
    </citation>
    <scope>NUCLEOTIDE SEQUENCE</scope>
</reference>
<evidence type="ECO:0000313" key="1">
    <source>
        <dbReference type="EMBL" id="SVB13094.1"/>
    </source>
</evidence>
<protein>
    <submittedName>
        <fullName evidence="1">Uncharacterized protein</fullName>
    </submittedName>
</protein>
<dbReference type="AlphaFoldDB" id="A0A382BHF7"/>
<proteinExistence type="predicted"/>
<accession>A0A382BHF7</accession>
<name>A0A382BHF7_9ZZZZ</name>
<organism evidence="1">
    <name type="scientific">marine metagenome</name>
    <dbReference type="NCBI Taxonomy" id="408172"/>
    <lineage>
        <taxon>unclassified sequences</taxon>
        <taxon>metagenomes</taxon>
        <taxon>ecological metagenomes</taxon>
    </lineage>
</organism>
<dbReference type="EMBL" id="UINC01029783">
    <property type="protein sequence ID" value="SVB13094.1"/>
    <property type="molecule type" value="Genomic_DNA"/>
</dbReference>
<sequence>MNKILLAKFLAVHPLPRPLAISACCSEPGSGEANPSTTAPAHPISHNAPVVLTRDSGHYRLNTYIAARAVHRSDTFHCSKSILKAGLESLQHPQCGLGAYIHLAAAYTSPRVS</sequence>